<reference evidence="1 2" key="1">
    <citation type="journal article" date="2012" name="Proc. Natl. Acad. Sci. U.S.A.">
        <title>Genome streamlining and chemical defense in a coral reef symbiosis.</title>
        <authorList>
            <person name="Kwan J.C."/>
            <person name="Donia M.S."/>
            <person name="Han A.W."/>
            <person name="Hirose E."/>
            <person name="Haygood M.G."/>
            <person name="Schmidt E.W."/>
        </authorList>
    </citation>
    <scope>NUCLEOTIDE SEQUENCE [LARGE SCALE GENOMIC DNA]</scope>
    <source>
        <strain evidence="1 2">L2</strain>
    </source>
</reference>
<evidence type="ECO:0000313" key="1">
    <source>
        <dbReference type="EMBL" id="AFX98342.1"/>
    </source>
</evidence>
<organism evidence="1 2">
    <name type="scientific">Candidatus Endolissoclinum faulkneri L2</name>
    <dbReference type="NCBI Taxonomy" id="1193729"/>
    <lineage>
        <taxon>Bacteria</taxon>
        <taxon>Pseudomonadati</taxon>
        <taxon>Pseudomonadota</taxon>
        <taxon>Alphaproteobacteria</taxon>
        <taxon>Rhodospirillales</taxon>
        <taxon>Rhodospirillaceae</taxon>
        <taxon>Candidatus Endolissoclinum</taxon>
    </lineage>
</organism>
<dbReference type="AlphaFoldDB" id="K7YLH5"/>
<protein>
    <submittedName>
        <fullName evidence="1">Uncharacterized protein</fullName>
    </submittedName>
</protein>
<dbReference type="EMBL" id="CP003539">
    <property type="protein sequence ID" value="AFX98342.1"/>
    <property type="molecule type" value="Genomic_DNA"/>
</dbReference>
<dbReference type="STRING" id="1193729.A1OE_138"/>
<name>K7YLH5_9PROT</name>
<gene>
    <name evidence="1" type="ORF">A1OE_138</name>
</gene>
<dbReference type="KEGG" id="thal:A1OE_138"/>
<dbReference type="HOGENOM" id="CLU_3231060_0_0_5"/>
<accession>K7YLH5</accession>
<dbReference type="Proteomes" id="UP000010077">
    <property type="component" value="Chromosome"/>
</dbReference>
<proteinExistence type="predicted"/>
<evidence type="ECO:0000313" key="2">
    <source>
        <dbReference type="Proteomes" id="UP000010077"/>
    </source>
</evidence>
<sequence>MLSKDVIGYLIDEILIRLNMQSAGRDATVEINQKIMHELTKRL</sequence>
<keyword evidence="2" id="KW-1185">Reference proteome</keyword>